<dbReference type="RefSeq" id="WP_290361945.1">
    <property type="nucleotide sequence ID" value="NZ_JAUFQU010000001.1"/>
</dbReference>
<evidence type="ECO:0000313" key="2">
    <source>
        <dbReference type="Proteomes" id="UP001242368"/>
    </source>
</evidence>
<dbReference type="Proteomes" id="UP001242368">
    <property type="component" value="Unassembled WGS sequence"/>
</dbReference>
<protein>
    <submittedName>
        <fullName evidence="1">Uncharacterized protein</fullName>
    </submittedName>
</protein>
<reference evidence="2" key="1">
    <citation type="journal article" date="2019" name="Int. J. Syst. Evol. Microbiol.">
        <title>The Global Catalogue of Microorganisms (GCM) 10K type strain sequencing project: providing services to taxonomists for standard genome sequencing and annotation.</title>
        <authorList>
            <consortium name="The Broad Institute Genomics Platform"/>
            <consortium name="The Broad Institute Genome Sequencing Center for Infectious Disease"/>
            <person name="Wu L."/>
            <person name="Ma J."/>
        </authorList>
    </citation>
    <scope>NUCLEOTIDE SEQUENCE [LARGE SCALE GENOMIC DNA]</scope>
    <source>
        <strain evidence="2">CECT 7184</strain>
    </source>
</reference>
<dbReference type="EMBL" id="JAUFQU010000001">
    <property type="protein sequence ID" value="MDN3705796.1"/>
    <property type="molecule type" value="Genomic_DNA"/>
</dbReference>
<proteinExistence type="predicted"/>
<organism evidence="1 2">
    <name type="scientific">Paenimyroides ceti</name>
    <dbReference type="NCBI Taxonomy" id="395087"/>
    <lineage>
        <taxon>Bacteria</taxon>
        <taxon>Pseudomonadati</taxon>
        <taxon>Bacteroidota</taxon>
        <taxon>Flavobacteriia</taxon>
        <taxon>Flavobacteriales</taxon>
        <taxon>Flavobacteriaceae</taxon>
        <taxon>Paenimyroides</taxon>
    </lineage>
</organism>
<name>A0ABT8CPB5_9FLAO</name>
<sequence length="83" mass="9476">MKKSFTLKRKKSTNEYHLFKSFEVKDNSWQTFSSSLCDTSNMDESSANSKFKLLGEDEARMEVAKIGRKVCGLCVSHLYATPE</sequence>
<comment type="caution">
    <text evidence="1">The sequence shown here is derived from an EMBL/GenBank/DDBJ whole genome shotgun (WGS) entry which is preliminary data.</text>
</comment>
<evidence type="ECO:0000313" key="1">
    <source>
        <dbReference type="EMBL" id="MDN3705796.1"/>
    </source>
</evidence>
<gene>
    <name evidence="1" type="ORF">QW060_01490</name>
</gene>
<keyword evidence="2" id="KW-1185">Reference proteome</keyword>
<accession>A0ABT8CPB5</accession>